<evidence type="ECO:0000313" key="1">
    <source>
        <dbReference type="EMBL" id="OCK79069.1"/>
    </source>
</evidence>
<dbReference type="EMBL" id="KV745024">
    <property type="protein sequence ID" value="OCK79069.1"/>
    <property type="molecule type" value="Genomic_DNA"/>
</dbReference>
<dbReference type="AlphaFoldDB" id="A0A8E2JEI1"/>
<proteinExistence type="predicted"/>
<keyword evidence="2" id="KW-1185">Reference proteome</keyword>
<dbReference type="Proteomes" id="UP000250266">
    <property type="component" value="Unassembled WGS sequence"/>
</dbReference>
<reference evidence="1 2" key="1">
    <citation type="journal article" date="2016" name="Nat. Commun.">
        <title>Ectomycorrhizal ecology is imprinted in the genome of the dominant symbiotic fungus Cenococcum geophilum.</title>
        <authorList>
            <consortium name="DOE Joint Genome Institute"/>
            <person name="Peter M."/>
            <person name="Kohler A."/>
            <person name="Ohm R.A."/>
            <person name="Kuo A."/>
            <person name="Krutzmann J."/>
            <person name="Morin E."/>
            <person name="Arend M."/>
            <person name="Barry K.W."/>
            <person name="Binder M."/>
            <person name="Choi C."/>
            <person name="Clum A."/>
            <person name="Copeland A."/>
            <person name="Grisel N."/>
            <person name="Haridas S."/>
            <person name="Kipfer T."/>
            <person name="LaButti K."/>
            <person name="Lindquist E."/>
            <person name="Lipzen A."/>
            <person name="Maire R."/>
            <person name="Meier B."/>
            <person name="Mihaltcheva S."/>
            <person name="Molinier V."/>
            <person name="Murat C."/>
            <person name="Poggeler S."/>
            <person name="Quandt C.A."/>
            <person name="Sperisen C."/>
            <person name="Tritt A."/>
            <person name="Tisserant E."/>
            <person name="Crous P.W."/>
            <person name="Henrissat B."/>
            <person name="Nehls U."/>
            <person name="Egli S."/>
            <person name="Spatafora J.W."/>
            <person name="Grigoriev I.V."/>
            <person name="Martin F.M."/>
        </authorList>
    </citation>
    <scope>NUCLEOTIDE SEQUENCE [LARGE SCALE GENOMIC DNA]</scope>
    <source>
        <strain evidence="1 2">CBS 459.81</strain>
    </source>
</reference>
<accession>A0A8E2JEI1</accession>
<sequence>MSHASCLIETFFSFFYLLFCDQRGRFFWHMTCVFFVYVWCFFFFCTRVLNLCTVIFLYWRQFSLDSGWICFRGVKLGELTRAGIPLTQIEFVGICSSSLISCS</sequence>
<evidence type="ECO:0000313" key="2">
    <source>
        <dbReference type="Proteomes" id="UP000250266"/>
    </source>
</evidence>
<gene>
    <name evidence="1" type="ORF">K432DRAFT_78149</name>
</gene>
<protein>
    <submittedName>
        <fullName evidence="1">Uncharacterized protein</fullName>
    </submittedName>
</protein>
<organism evidence="1 2">
    <name type="scientific">Lepidopterella palustris CBS 459.81</name>
    <dbReference type="NCBI Taxonomy" id="1314670"/>
    <lineage>
        <taxon>Eukaryota</taxon>
        <taxon>Fungi</taxon>
        <taxon>Dikarya</taxon>
        <taxon>Ascomycota</taxon>
        <taxon>Pezizomycotina</taxon>
        <taxon>Dothideomycetes</taxon>
        <taxon>Pleosporomycetidae</taxon>
        <taxon>Mytilinidiales</taxon>
        <taxon>Argynnaceae</taxon>
        <taxon>Lepidopterella</taxon>
    </lineage>
</organism>
<name>A0A8E2JEI1_9PEZI</name>